<protein>
    <submittedName>
        <fullName evidence="2">Uncharacterized protein</fullName>
    </submittedName>
</protein>
<dbReference type="EMBL" id="REGN01001181">
    <property type="protein sequence ID" value="RNA36460.1"/>
    <property type="molecule type" value="Genomic_DNA"/>
</dbReference>
<reference evidence="2 3" key="1">
    <citation type="journal article" date="2018" name="Sci. Rep.">
        <title>Genomic signatures of local adaptation to the degree of environmental predictability in rotifers.</title>
        <authorList>
            <person name="Franch-Gras L."/>
            <person name="Hahn C."/>
            <person name="Garcia-Roger E.M."/>
            <person name="Carmona M.J."/>
            <person name="Serra M."/>
            <person name="Gomez A."/>
        </authorList>
    </citation>
    <scope>NUCLEOTIDE SEQUENCE [LARGE SCALE GENOMIC DNA]</scope>
    <source>
        <strain evidence="2">HYR1</strain>
    </source>
</reference>
<name>A0A3M7SLE9_BRAPC</name>
<keyword evidence="3" id="KW-1185">Reference proteome</keyword>
<gene>
    <name evidence="2" type="ORF">BpHYR1_024187</name>
</gene>
<proteinExistence type="predicted"/>
<keyword evidence="1" id="KW-0812">Transmembrane</keyword>
<feature type="transmembrane region" description="Helical" evidence="1">
    <location>
        <begin position="53"/>
        <end position="72"/>
    </location>
</feature>
<evidence type="ECO:0000313" key="2">
    <source>
        <dbReference type="EMBL" id="RNA36460.1"/>
    </source>
</evidence>
<evidence type="ECO:0000313" key="3">
    <source>
        <dbReference type="Proteomes" id="UP000276133"/>
    </source>
</evidence>
<organism evidence="2 3">
    <name type="scientific">Brachionus plicatilis</name>
    <name type="common">Marine rotifer</name>
    <name type="synonym">Brachionus muelleri</name>
    <dbReference type="NCBI Taxonomy" id="10195"/>
    <lineage>
        <taxon>Eukaryota</taxon>
        <taxon>Metazoa</taxon>
        <taxon>Spiralia</taxon>
        <taxon>Gnathifera</taxon>
        <taxon>Rotifera</taxon>
        <taxon>Eurotatoria</taxon>
        <taxon>Monogononta</taxon>
        <taxon>Pseudotrocha</taxon>
        <taxon>Ploima</taxon>
        <taxon>Brachionidae</taxon>
        <taxon>Brachionus</taxon>
    </lineage>
</organism>
<dbReference type="AlphaFoldDB" id="A0A3M7SLE9"/>
<dbReference type="Proteomes" id="UP000276133">
    <property type="component" value="Unassembled WGS sequence"/>
</dbReference>
<sequence length="79" mass="9685">MNHFDLTFVFLHLKDEKGLINAIFKFYKILGDEKCMSYIKHLKKVNYLIKKKIIIFQIIINLWEKVIFYIYVQSNWINL</sequence>
<keyword evidence="1" id="KW-1133">Transmembrane helix</keyword>
<keyword evidence="1" id="KW-0472">Membrane</keyword>
<evidence type="ECO:0000256" key="1">
    <source>
        <dbReference type="SAM" id="Phobius"/>
    </source>
</evidence>
<accession>A0A3M7SLE9</accession>
<comment type="caution">
    <text evidence="2">The sequence shown here is derived from an EMBL/GenBank/DDBJ whole genome shotgun (WGS) entry which is preliminary data.</text>
</comment>